<dbReference type="GO" id="GO:0005634">
    <property type="term" value="C:nucleus"/>
    <property type="evidence" value="ECO:0007669"/>
    <property type="project" value="TreeGrafter"/>
</dbReference>
<dbReference type="PROSITE" id="PS50235">
    <property type="entry name" value="USP_3"/>
    <property type="match status" value="1"/>
</dbReference>
<dbReference type="PANTHER" id="PTHR24006">
    <property type="entry name" value="UBIQUITIN CARBOXYL-TERMINAL HYDROLASE"/>
    <property type="match status" value="1"/>
</dbReference>
<dbReference type="InterPro" id="IPR028889">
    <property type="entry name" value="USP"/>
</dbReference>
<evidence type="ECO:0000313" key="10">
    <source>
        <dbReference type="EMBL" id="KAK7008177.1"/>
    </source>
</evidence>
<feature type="transmembrane region" description="Helical" evidence="8">
    <location>
        <begin position="84"/>
        <end position="107"/>
    </location>
</feature>
<dbReference type="SUPFAM" id="SSF54001">
    <property type="entry name" value="Cysteine proteinases"/>
    <property type="match status" value="1"/>
</dbReference>
<dbReference type="InterPro" id="IPR038765">
    <property type="entry name" value="Papain-like_cys_pep_sf"/>
</dbReference>
<comment type="similarity">
    <text evidence="2 7">Belongs to the peptidase C19 family.</text>
</comment>
<reference evidence="10 11" key="1">
    <citation type="submission" date="2023-11" db="EMBL/GenBank/DDBJ databases">
        <title>Halocaridina rubra genome assembly.</title>
        <authorList>
            <person name="Smith C."/>
        </authorList>
    </citation>
    <scope>NUCLEOTIDE SEQUENCE [LARGE SCALE GENOMIC DNA]</scope>
    <source>
        <strain evidence="10">EP-1</strain>
        <tissue evidence="10">Whole</tissue>
    </source>
</reference>
<dbReference type="AlphaFoldDB" id="A0AAN8ZNK1"/>
<proteinExistence type="inferred from homology"/>
<keyword evidence="8" id="KW-0472">Membrane</keyword>
<dbReference type="CDD" id="cd02257">
    <property type="entry name" value="Peptidase_C19"/>
    <property type="match status" value="1"/>
</dbReference>
<keyword evidence="3 7" id="KW-0645">Protease</keyword>
<dbReference type="EMBL" id="JAXCGZ010023494">
    <property type="protein sequence ID" value="KAK7008177.1"/>
    <property type="molecule type" value="Genomic_DNA"/>
</dbReference>
<evidence type="ECO:0000256" key="8">
    <source>
        <dbReference type="SAM" id="Phobius"/>
    </source>
</evidence>
<feature type="domain" description="USP" evidence="9">
    <location>
        <begin position="79"/>
        <end position="699"/>
    </location>
</feature>
<dbReference type="GO" id="GO:0016579">
    <property type="term" value="P:protein deubiquitination"/>
    <property type="evidence" value="ECO:0007669"/>
    <property type="project" value="InterPro"/>
</dbReference>
<keyword evidence="5 7" id="KW-0378">Hydrolase</keyword>
<evidence type="ECO:0000256" key="3">
    <source>
        <dbReference type="ARBA" id="ARBA00022670"/>
    </source>
</evidence>
<keyword evidence="11" id="KW-1185">Reference proteome</keyword>
<dbReference type="InterPro" id="IPR018200">
    <property type="entry name" value="USP_CS"/>
</dbReference>
<keyword evidence="8" id="KW-1133">Transmembrane helix</keyword>
<name>A0AAN8ZNK1_HALRR</name>
<evidence type="ECO:0000256" key="5">
    <source>
        <dbReference type="ARBA" id="ARBA00022801"/>
    </source>
</evidence>
<comment type="catalytic activity">
    <reaction evidence="1 7">
        <text>Thiol-dependent hydrolysis of ester, thioester, amide, peptide and isopeptide bonds formed by the C-terminal Gly of ubiquitin (a 76-residue protein attached to proteins as an intracellular targeting signal).</text>
        <dbReference type="EC" id="3.4.19.12"/>
    </reaction>
</comment>
<dbReference type="InterPro" id="IPR050164">
    <property type="entry name" value="Peptidase_C19"/>
</dbReference>
<protein>
    <recommendedName>
        <fullName evidence="7">Ubiquitin carboxyl-terminal hydrolase</fullName>
        <ecNumber evidence="7">3.4.19.12</ecNumber>
    </recommendedName>
</protein>
<dbReference type="GO" id="GO:0004843">
    <property type="term" value="F:cysteine-type deubiquitinase activity"/>
    <property type="evidence" value="ECO:0007669"/>
    <property type="project" value="UniProtKB-UniRule"/>
</dbReference>
<evidence type="ECO:0000256" key="7">
    <source>
        <dbReference type="RuleBase" id="RU366025"/>
    </source>
</evidence>
<keyword evidence="4 7" id="KW-0833">Ubl conjugation pathway</keyword>
<accession>A0AAN8ZNK1</accession>
<comment type="caution">
    <text evidence="10">The sequence shown here is derived from an EMBL/GenBank/DDBJ whole genome shotgun (WGS) entry which is preliminary data.</text>
</comment>
<dbReference type="PROSITE" id="PS00973">
    <property type="entry name" value="USP_2"/>
    <property type="match status" value="1"/>
</dbReference>
<evidence type="ECO:0000256" key="4">
    <source>
        <dbReference type="ARBA" id="ARBA00022786"/>
    </source>
</evidence>
<dbReference type="Gene3D" id="3.90.70.10">
    <property type="entry name" value="Cysteine proteinases"/>
    <property type="match status" value="2"/>
</dbReference>
<dbReference type="GO" id="GO:0006508">
    <property type="term" value="P:proteolysis"/>
    <property type="evidence" value="ECO:0007669"/>
    <property type="project" value="UniProtKB-KW"/>
</dbReference>
<dbReference type="Proteomes" id="UP001381693">
    <property type="component" value="Unassembled WGS sequence"/>
</dbReference>
<organism evidence="10 11">
    <name type="scientific">Halocaridina rubra</name>
    <name type="common">Hawaiian red shrimp</name>
    <dbReference type="NCBI Taxonomy" id="373956"/>
    <lineage>
        <taxon>Eukaryota</taxon>
        <taxon>Metazoa</taxon>
        <taxon>Ecdysozoa</taxon>
        <taxon>Arthropoda</taxon>
        <taxon>Crustacea</taxon>
        <taxon>Multicrustacea</taxon>
        <taxon>Malacostraca</taxon>
        <taxon>Eumalacostraca</taxon>
        <taxon>Eucarida</taxon>
        <taxon>Decapoda</taxon>
        <taxon>Pleocyemata</taxon>
        <taxon>Caridea</taxon>
        <taxon>Atyoidea</taxon>
        <taxon>Atyidae</taxon>
        <taxon>Halocaridina</taxon>
    </lineage>
</organism>
<dbReference type="InterPro" id="IPR001394">
    <property type="entry name" value="Peptidase_C19_UCH"/>
</dbReference>
<feature type="transmembrane region" description="Helical" evidence="8">
    <location>
        <begin position="41"/>
        <end position="63"/>
    </location>
</feature>
<gene>
    <name evidence="10" type="primary">USP30</name>
    <name evidence="10" type="ORF">SK128_023982</name>
</gene>
<dbReference type="PROSITE" id="PS00972">
    <property type="entry name" value="USP_1"/>
    <property type="match status" value="1"/>
</dbReference>
<evidence type="ECO:0000256" key="2">
    <source>
        <dbReference type="ARBA" id="ARBA00009085"/>
    </source>
</evidence>
<dbReference type="GO" id="GO:0005829">
    <property type="term" value="C:cytosol"/>
    <property type="evidence" value="ECO:0007669"/>
    <property type="project" value="TreeGrafter"/>
</dbReference>
<evidence type="ECO:0000256" key="6">
    <source>
        <dbReference type="ARBA" id="ARBA00022807"/>
    </source>
</evidence>
<keyword evidence="8" id="KW-0812">Transmembrane</keyword>
<sequence length="701" mass="77131">MIDTCAVPSTSSIASLVSDIQFTRVHRCLGWNFGLFRMPSVTWSSSVLVLGAFIIGAYVIFGGPGEIRIKKKRKKDCIPGLTNIGNSCFLNALVQALASCPSFISWLKNKHKSSSPPLVSALCNLLKVLNNEGNNSGDACAGEVLSALRGHGWVISTEEQDAHEFFHALTATVDDELASTTVMTSLLDISWMEKGNTNVVFPMLNSGVLIRSDCWRQSNDGDCHLHFHSNEDAGPGISKVINTYAIVKELGDVVPTTKVNSECIAIIDPVNSVCENNGTVYGLPDINVNNIEDSNLLDQISNTKEAVQILESSDNESGHEVIDIRSEVNNLPVTSTSHCSDTVKNIVEEEVAVGSVSNIERSLVNDVSLECSTSKHNIIVTVAENLVNGCSTYDSSEKRPVDETSGNNAGVKVNLEKYKSCFNICKTNIRERGEITVVNEDKGQESHISWKIDNQDSPFRGYLVSQLQCTLCGFRNPAQWSSFESLSLSLPSLPWGDITLQGLLDSYITQEKVTDVTCDDCTKRACSNIKTTFTKQLTIGKLPNCLCFHIKRTVWMDNGSAMKRQDHVVFPEFLTMDPYTYITSLSGGKEASIVSANINSISRNIHSSSSDGSSAPSPKNESSLVFRVGRLRCEHLYRLKAVIVHVGDAFRGHFVTYRRGALCTSTRNKWFYTSDLNIRETCLDDMKKANAYMILYEKVSE</sequence>
<dbReference type="Pfam" id="PF00443">
    <property type="entry name" value="UCH"/>
    <property type="match status" value="2"/>
</dbReference>
<dbReference type="PANTHER" id="PTHR24006:SF888">
    <property type="entry name" value="UBIQUITIN CARBOXYL-TERMINAL HYDROLASE 30"/>
    <property type="match status" value="1"/>
</dbReference>
<evidence type="ECO:0000259" key="9">
    <source>
        <dbReference type="PROSITE" id="PS50235"/>
    </source>
</evidence>
<dbReference type="EC" id="3.4.19.12" evidence="7"/>
<keyword evidence="6 7" id="KW-0788">Thiol protease</keyword>
<evidence type="ECO:0000313" key="11">
    <source>
        <dbReference type="Proteomes" id="UP001381693"/>
    </source>
</evidence>
<evidence type="ECO:0000256" key="1">
    <source>
        <dbReference type="ARBA" id="ARBA00000707"/>
    </source>
</evidence>